<dbReference type="InterPro" id="IPR036259">
    <property type="entry name" value="MFS_trans_sf"/>
</dbReference>
<keyword evidence="2" id="KW-0472">Membrane</keyword>
<keyword evidence="4" id="KW-1185">Reference proteome</keyword>
<dbReference type="HOGENOM" id="CLU_1222712_0_0_11"/>
<organism evidence="3 4">
    <name type="scientific">Renibacterium salmoninarum (strain ATCC 33209 / DSM 20767 / JCM 11484 / NBRC 15589 / NCIMB 2235)</name>
    <dbReference type="NCBI Taxonomy" id="288705"/>
    <lineage>
        <taxon>Bacteria</taxon>
        <taxon>Bacillati</taxon>
        <taxon>Actinomycetota</taxon>
        <taxon>Actinomycetes</taxon>
        <taxon>Micrococcales</taxon>
        <taxon>Micrococcaceae</taxon>
        <taxon>Renibacterium</taxon>
    </lineage>
</organism>
<feature type="compositionally biased region" description="Low complexity" evidence="1">
    <location>
        <begin position="71"/>
        <end position="99"/>
    </location>
</feature>
<dbReference type="SUPFAM" id="SSF103473">
    <property type="entry name" value="MFS general substrate transporter"/>
    <property type="match status" value="1"/>
</dbReference>
<gene>
    <name evidence="3" type="ordered locus">RSal33209_2712</name>
</gene>
<keyword evidence="2" id="KW-0812">Transmembrane</keyword>
<feature type="transmembrane region" description="Helical" evidence="2">
    <location>
        <begin position="181"/>
        <end position="205"/>
    </location>
</feature>
<reference evidence="4" key="1">
    <citation type="journal article" date="2008" name="J. Bacteriol.">
        <title>Genome sequence of the fish pathogen Renibacterium salmoninarum suggests reductive evolution away from an environmental Arthrobacter ancestor.</title>
        <authorList>
            <person name="Wiens G.D."/>
            <person name="Rockey D.D."/>
            <person name="Wu Z."/>
            <person name="Chang J."/>
            <person name="Levy R."/>
            <person name="Crane S."/>
            <person name="Chen D.S."/>
            <person name="Capri G.R."/>
            <person name="Burnett J.R."/>
            <person name="Sudheesh P.S."/>
            <person name="Schipma M.J."/>
            <person name="Burd H."/>
            <person name="Bhattacharyya A."/>
            <person name="Rhodes L.D."/>
            <person name="Kaul R."/>
            <person name="Strom M.S."/>
        </authorList>
    </citation>
    <scope>NUCLEOTIDE SEQUENCE [LARGE SCALE GENOMIC DNA]</scope>
    <source>
        <strain evidence="4">ATCC 33209 / DSM 20767 / JCM 11484 / NBRC 15589 / NCIMB 2235</strain>
    </source>
</reference>
<dbReference type="eggNOG" id="ENOG5033R5F">
    <property type="taxonomic scope" value="Bacteria"/>
</dbReference>
<feature type="transmembrane region" description="Helical" evidence="2">
    <location>
        <begin position="212"/>
        <end position="230"/>
    </location>
</feature>
<dbReference type="Proteomes" id="UP000002007">
    <property type="component" value="Chromosome"/>
</dbReference>
<keyword evidence="2" id="KW-1133">Transmembrane helix</keyword>
<dbReference type="AlphaFoldDB" id="A9WS05"/>
<dbReference type="STRING" id="288705.RSal33209_2712"/>
<feature type="region of interest" description="Disordered" evidence="1">
    <location>
        <begin position="1"/>
        <end position="123"/>
    </location>
</feature>
<dbReference type="EMBL" id="CP000910">
    <property type="protein sequence ID" value="ABY24437.1"/>
    <property type="molecule type" value="Genomic_DNA"/>
</dbReference>
<evidence type="ECO:0000256" key="2">
    <source>
        <dbReference type="SAM" id="Phobius"/>
    </source>
</evidence>
<feature type="compositionally biased region" description="Polar residues" evidence="1">
    <location>
        <begin position="1"/>
        <end position="17"/>
    </location>
</feature>
<name>A9WS05_RENSM</name>
<sequence length="261" mass="28112">MQSSQQANKQGQAMSTPPQQPQVPESHEPESQRPAAEDSGTTAATPSVRGHYAEIAPGVPKYGQYAPEGFVPPNQQQVSSQQQVPAQQPSQAAPFNQPNYTPQAGQFNQSSAPTGYPNYPQPNAQPKVAPRLVQRAFVMILLAGVIQFAAALFAVLNISQLRDIAKQTMVQYGESGLGDSVVNMAIAFSFVFYAISIGLYIWIAVKIRAGRNWARVLGTVMAVLSLLMLISLSPLSIVQVALGAIGIGYCWMAASSEYFKR</sequence>
<dbReference type="InterPro" id="IPR046231">
    <property type="entry name" value="DUF6264"/>
</dbReference>
<evidence type="ECO:0000256" key="1">
    <source>
        <dbReference type="SAM" id="MobiDB-lite"/>
    </source>
</evidence>
<evidence type="ECO:0000313" key="4">
    <source>
        <dbReference type="Proteomes" id="UP000002007"/>
    </source>
</evidence>
<feature type="transmembrane region" description="Helical" evidence="2">
    <location>
        <begin position="136"/>
        <end position="161"/>
    </location>
</feature>
<evidence type="ECO:0000313" key="3">
    <source>
        <dbReference type="EMBL" id="ABY24437.1"/>
    </source>
</evidence>
<feature type="compositionally biased region" description="Polar residues" evidence="1">
    <location>
        <begin position="100"/>
        <end position="113"/>
    </location>
</feature>
<proteinExistence type="predicted"/>
<feature type="transmembrane region" description="Helical" evidence="2">
    <location>
        <begin position="236"/>
        <end position="254"/>
    </location>
</feature>
<dbReference type="Pfam" id="PF19779">
    <property type="entry name" value="DUF6264"/>
    <property type="match status" value="1"/>
</dbReference>
<accession>A9WS05</accession>
<protein>
    <submittedName>
        <fullName evidence="3">Uncharacterized protein</fullName>
    </submittedName>
</protein>
<dbReference type="KEGG" id="rsa:RSal33209_2712"/>